<sequence>MSKFAQGAYVVKNKEKYVGKGTPRYRSGWEHAFMRFCDNNEHILQWASESISIPYRNPITGKNSIYIPDFLITYRTRNNTMVAEVIEIKPKKQSVVESKMKANERATVAVNYAKWDAATKWCKKQGLLFRVVTEDQLFHQGGK</sequence>
<gene>
    <name evidence="3" type="ORF">UFOVP328_278</name>
</gene>
<keyword evidence="1" id="KW-0540">Nuclease</keyword>
<comment type="similarity">
    <text evidence="1">Belongs to the Caudovirales head completion nuclease family.</text>
</comment>
<evidence type="ECO:0000259" key="2">
    <source>
        <dbReference type="Pfam" id="PF08722"/>
    </source>
</evidence>
<dbReference type="InterPro" id="IPR014833">
    <property type="entry name" value="TnsA_N"/>
</dbReference>
<comment type="function">
    <text evidence="1">During phage morphogenesis, plays an essential role in the head-tail joining step. The associated nuclease activity is essential for morphogenesis, possibly by cleaving packaged DNA to enable the joining of heads to tails. Displays both exo- and endonuclease activity.</text>
</comment>
<feature type="active site" evidence="1">
    <location>
        <position position="69"/>
    </location>
</feature>
<reference evidence="3" key="1">
    <citation type="submission" date="2020-04" db="EMBL/GenBank/DDBJ databases">
        <authorList>
            <person name="Chiriac C."/>
            <person name="Salcher M."/>
            <person name="Ghai R."/>
            <person name="Kavagutti S V."/>
        </authorList>
    </citation>
    <scope>NUCLEOTIDE SEQUENCE</scope>
</reference>
<evidence type="ECO:0000256" key="1">
    <source>
        <dbReference type="HAMAP-Rule" id="MF_04160"/>
    </source>
</evidence>
<dbReference type="GO" id="GO:0004527">
    <property type="term" value="F:exonuclease activity"/>
    <property type="evidence" value="ECO:0007669"/>
    <property type="project" value="UniProtKB-UniRule"/>
</dbReference>
<evidence type="ECO:0000313" key="3">
    <source>
        <dbReference type="EMBL" id="CAB4138085.1"/>
    </source>
</evidence>
<feature type="domain" description="TnsA endonuclease N-terminal" evidence="2">
    <location>
        <begin position="40"/>
        <end position="134"/>
    </location>
</feature>
<keyword evidence="1" id="KW-0378">Hydrolase</keyword>
<keyword evidence="1" id="KW-0269">Exonuclease</keyword>
<dbReference type="Pfam" id="PF08722">
    <property type="entry name" value="Tn7_TnsA-like_N"/>
    <property type="match status" value="1"/>
</dbReference>
<dbReference type="InterPro" id="IPR046390">
    <property type="entry name" value="NUCL_HEAD_T4"/>
</dbReference>
<protein>
    <recommendedName>
        <fullName evidence="1">Head completion nuclease</fullName>
        <ecNumber evidence="1">3.1.-.-</ecNumber>
    </recommendedName>
</protein>
<dbReference type="EC" id="3.1.-.-" evidence="1"/>
<keyword evidence="1" id="KW-0255">Endonuclease</keyword>
<dbReference type="Gene3D" id="3.40.91.30">
    <property type="match status" value="1"/>
</dbReference>
<feature type="active site" evidence="1">
    <location>
        <position position="89"/>
    </location>
</feature>
<organism evidence="3">
    <name type="scientific">uncultured Caudovirales phage</name>
    <dbReference type="NCBI Taxonomy" id="2100421"/>
    <lineage>
        <taxon>Viruses</taxon>
        <taxon>Duplodnaviria</taxon>
        <taxon>Heunggongvirae</taxon>
        <taxon>Uroviricota</taxon>
        <taxon>Caudoviricetes</taxon>
        <taxon>Peduoviridae</taxon>
        <taxon>Maltschvirus</taxon>
        <taxon>Maltschvirus maltsch</taxon>
    </lineage>
</organism>
<dbReference type="GO" id="GO:0004519">
    <property type="term" value="F:endonuclease activity"/>
    <property type="evidence" value="ECO:0007669"/>
    <property type="project" value="UniProtKB-UniRule"/>
</dbReference>
<proteinExistence type="inferred from homology"/>
<name>A0A6J5LUF3_9CAUD</name>
<feature type="active site" evidence="1">
    <location>
        <position position="30"/>
    </location>
</feature>
<accession>A0A6J5LUF3</accession>
<dbReference type="HAMAP" id="MF_04160">
    <property type="entry name" value="NUCL_HEAD_T4"/>
    <property type="match status" value="1"/>
</dbReference>
<dbReference type="EMBL" id="LR796341">
    <property type="protein sequence ID" value="CAB4138085.1"/>
    <property type="molecule type" value="Genomic_DNA"/>
</dbReference>